<evidence type="ECO:0000256" key="4">
    <source>
        <dbReference type="ARBA" id="ARBA00022692"/>
    </source>
</evidence>
<comment type="subcellular location">
    <subcellularLocation>
        <location evidence="1">Cell membrane</location>
        <topology evidence="1">Multi-pass membrane protein</topology>
    </subcellularLocation>
</comment>
<feature type="transmembrane region" description="Helical" evidence="7">
    <location>
        <begin position="12"/>
        <end position="34"/>
    </location>
</feature>
<dbReference type="Proteomes" id="UP001275315">
    <property type="component" value="Unassembled WGS sequence"/>
</dbReference>
<feature type="transmembrane region" description="Helical" evidence="7">
    <location>
        <begin position="87"/>
        <end position="112"/>
    </location>
</feature>
<reference evidence="9 10" key="1">
    <citation type="submission" date="2023-10" db="EMBL/GenBank/DDBJ databases">
        <title>Virgibacillus soli CC-YMP-6 genome.</title>
        <authorList>
            <person name="Miliotis G."/>
            <person name="Sengupta P."/>
            <person name="Hameed A."/>
            <person name="Chuvochina M."/>
            <person name="Mcdonagh F."/>
            <person name="Simpson A.C."/>
            <person name="Singh N.K."/>
            <person name="Rekha P.D."/>
            <person name="Raman K."/>
            <person name="Hugenholtz P."/>
            <person name="Venkateswaran K."/>
        </authorList>
    </citation>
    <scope>NUCLEOTIDE SEQUENCE [LARGE SCALE GENOMIC DNA]</scope>
    <source>
        <strain evidence="9 10">CC-YMP-6</strain>
    </source>
</reference>
<feature type="transmembrane region" description="Helical" evidence="7">
    <location>
        <begin position="245"/>
        <end position="266"/>
    </location>
</feature>
<dbReference type="InterPro" id="IPR020846">
    <property type="entry name" value="MFS_dom"/>
</dbReference>
<feature type="domain" description="Major facilitator superfamily (MFS) profile" evidence="8">
    <location>
        <begin position="1"/>
        <end position="271"/>
    </location>
</feature>
<sequence>MAYVFDVFPKNKIGSAIGFISFGYVTAGILGQIFAESIKQTFDWKIIFFSFALFYFLTSLKIYISLPRSSQPTVSTKINDVVKQMKALLLIRNLRITYGITSLLLLTFIGMYTVLGDYLQSTFQNLTEKDILFIRGAGIVAMVFSPITGMMMKKIKPMFMLRVGLIIGVIGLAFLGLEGSILFTTLMSIIYVAGISIIFPAIMMLVGEFGYIYRGLANALYAFILFIGATLGPIVALYLMKWGSYIFTFGMLALLMLGGLILTLLYKRKEV</sequence>
<dbReference type="PANTHER" id="PTHR43124">
    <property type="entry name" value="PURINE EFFLUX PUMP PBUE"/>
    <property type="match status" value="1"/>
</dbReference>
<feature type="transmembrane region" description="Helical" evidence="7">
    <location>
        <begin position="189"/>
        <end position="207"/>
    </location>
</feature>
<dbReference type="Pfam" id="PF07690">
    <property type="entry name" value="MFS_1"/>
    <property type="match status" value="1"/>
</dbReference>
<protein>
    <submittedName>
        <fullName evidence="9">MFS transporter</fullName>
    </submittedName>
</protein>
<keyword evidence="3" id="KW-1003">Cell membrane</keyword>
<evidence type="ECO:0000256" key="3">
    <source>
        <dbReference type="ARBA" id="ARBA00022475"/>
    </source>
</evidence>
<organism evidence="9 10">
    <name type="scientific">Paracerasibacillus soli</name>
    <dbReference type="NCBI Taxonomy" id="480284"/>
    <lineage>
        <taxon>Bacteria</taxon>
        <taxon>Bacillati</taxon>
        <taxon>Bacillota</taxon>
        <taxon>Bacilli</taxon>
        <taxon>Bacillales</taxon>
        <taxon>Bacillaceae</taxon>
        <taxon>Paracerasibacillus</taxon>
    </lineage>
</organism>
<evidence type="ECO:0000256" key="6">
    <source>
        <dbReference type="ARBA" id="ARBA00023136"/>
    </source>
</evidence>
<keyword evidence="5 7" id="KW-1133">Transmembrane helix</keyword>
<proteinExistence type="predicted"/>
<evidence type="ECO:0000256" key="2">
    <source>
        <dbReference type="ARBA" id="ARBA00022448"/>
    </source>
</evidence>
<keyword evidence="10" id="KW-1185">Reference proteome</keyword>
<dbReference type="PANTHER" id="PTHR43124:SF3">
    <property type="entry name" value="CHLORAMPHENICOL EFFLUX PUMP RV0191"/>
    <property type="match status" value="1"/>
</dbReference>
<keyword evidence="2" id="KW-0813">Transport</keyword>
<dbReference type="InterPro" id="IPR050189">
    <property type="entry name" value="MFS_Efflux_Transporters"/>
</dbReference>
<dbReference type="InterPro" id="IPR011701">
    <property type="entry name" value="MFS"/>
</dbReference>
<evidence type="ECO:0000313" key="9">
    <source>
        <dbReference type="EMBL" id="MDY0410385.1"/>
    </source>
</evidence>
<evidence type="ECO:0000256" key="7">
    <source>
        <dbReference type="SAM" id="Phobius"/>
    </source>
</evidence>
<evidence type="ECO:0000259" key="8">
    <source>
        <dbReference type="PROSITE" id="PS50850"/>
    </source>
</evidence>
<dbReference type="InterPro" id="IPR036259">
    <property type="entry name" value="MFS_trans_sf"/>
</dbReference>
<feature type="transmembrane region" description="Helical" evidence="7">
    <location>
        <begin position="132"/>
        <end position="152"/>
    </location>
</feature>
<keyword evidence="4 7" id="KW-0812">Transmembrane</keyword>
<feature type="transmembrane region" description="Helical" evidence="7">
    <location>
        <begin position="159"/>
        <end position="177"/>
    </location>
</feature>
<evidence type="ECO:0000256" key="5">
    <source>
        <dbReference type="ARBA" id="ARBA00022989"/>
    </source>
</evidence>
<dbReference type="SUPFAM" id="SSF103473">
    <property type="entry name" value="MFS general substrate transporter"/>
    <property type="match status" value="1"/>
</dbReference>
<evidence type="ECO:0000256" key="1">
    <source>
        <dbReference type="ARBA" id="ARBA00004651"/>
    </source>
</evidence>
<dbReference type="PROSITE" id="PS50850">
    <property type="entry name" value="MFS"/>
    <property type="match status" value="1"/>
</dbReference>
<accession>A0ABU5CVH9</accession>
<feature type="transmembrane region" description="Helical" evidence="7">
    <location>
        <begin position="219"/>
        <end position="239"/>
    </location>
</feature>
<comment type="caution">
    <text evidence="9">The sequence shown here is derived from an EMBL/GenBank/DDBJ whole genome shotgun (WGS) entry which is preliminary data.</text>
</comment>
<evidence type="ECO:0000313" key="10">
    <source>
        <dbReference type="Proteomes" id="UP001275315"/>
    </source>
</evidence>
<keyword evidence="6 7" id="KW-0472">Membrane</keyword>
<name>A0ABU5CVH9_9BACI</name>
<dbReference type="EMBL" id="JAWDIQ010000003">
    <property type="protein sequence ID" value="MDY0410385.1"/>
    <property type="molecule type" value="Genomic_DNA"/>
</dbReference>
<gene>
    <name evidence="9" type="ORF">RWD45_19815</name>
</gene>
<dbReference type="RefSeq" id="WP_320381262.1">
    <property type="nucleotide sequence ID" value="NZ_JAWDIQ010000003.1"/>
</dbReference>
<feature type="transmembrane region" description="Helical" evidence="7">
    <location>
        <begin position="46"/>
        <end position="66"/>
    </location>
</feature>
<dbReference type="Gene3D" id="1.20.1250.20">
    <property type="entry name" value="MFS general substrate transporter like domains"/>
    <property type="match status" value="1"/>
</dbReference>